<evidence type="ECO:0000256" key="1">
    <source>
        <dbReference type="ARBA" id="ARBA00004196"/>
    </source>
</evidence>
<accession>U3T8M2</accession>
<dbReference type="KEGG" id="acj:ACAM_0408"/>
<keyword evidence="2" id="KW-0813">Transport</keyword>
<evidence type="ECO:0000256" key="5">
    <source>
        <dbReference type="SAM" id="Phobius"/>
    </source>
</evidence>
<keyword evidence="5" id="KW-1133">Transmembrane helix</keyword>
<evidence type="ECO:0000313" key="7">
    <source>
        <dbReference type="Proteomes" id="UP000016887"/>
    </source>
</evidence>
<sequence>MDGVESGVSVRIALYIAAAALLAAAAGAVLYMLGGGGGDAGGAGLLVVVTFPGLKSDVELLACTGDTVVEVYSPGVDPHEAQLDPRAARIVAEADIVVTGGHTPADLKAAQIASGNVLEVTSIPGITILETPEGRPNLHYPIYHPDNYRIFLHRLAEVMQEKRPECSYTERLGAALGRLEGVERLRGLLDGREAVVDHPAAQYPAHWLGADVELILGSGEEWAPRVQEIEKAESLLRDGAVAFVTVGDDGAPLSKAGEWLLRESRMLGAEVVFVKAPYTSGSIINKLYYIAAQLEPGIYG</sequence>
<name>U3T8M2_9CREN</name>
<dbReference type="STRING" id="1198449.ACAM_0408"/>
<evidence type="ECO:0000256" key="3">
    <source>
        <dbReference type="ARBA" id="ARBA00022723"/>
    </source>
</evidence>
<feature type="transmembrane region" description="Helical" evidence="5">
    <location>
        <begin position="12"/>
        <end position="33"/>
    </location>
</feature>
<dbReference type="Pfam" id="PF01297">
    <property type="entry name" value="ZnuA"/>
    <property type="match status" value="1"/>
</dbReference>
<protein>
    <submittedName>
        <fullName evidence="6">ABC transporter substrate-binding protein</fullName>
    </submittedName>
</protein>
<dbReference type="PANTHER" id="PTHR42953">
    <property type="entry name" value="HIGH-AFFINITY ZINC UPTAKE SYSTEM PROTEIN ZNUA-RELATED"/>
    <property type="match status" value="1"/>
</dbReference>
<dbReference type="GO" id="GO:0030001">
    <property type="term" value="P:metal ion transport"/>
    <property type="evidence" value="ECO:0007669"/>
    <property type="project" value="InterPro"/>
</dbReference>
<comment type="subcellular location">
    <subcellularLocation>
        <location evidence="1">Cell envelope</location>
    </subcellularLocation>
</comment>
<dbReference type="AlphaFoldDB" id="U3T8M2"/>
<dbReference type="GO" id="GO:0046872">
    <property type="term" value="F:metal ion binding"/>
    <property type="evidence" value="ECO:0007669"/>
    <property type="project" value="UniProtKB-KW"/>
</dbReference>
<dbReference type="PANTHER" id="PTHR42953:SF1">
    <property type="entry name" value="METAL-BINDING PROTEIN HI_0362-RELATED"/>
    <property type="match status" value="1"/>
</dbReference>
<dbReference type="EMBL" id="AP012489">
    <property type="protein sequence ID" value="BAN89877.1"/>
    <property type="molecule type" value="Genomic_DNA"/>
</dbReference>
<keyword evidence="3" id="KW-0479">Metal-binding</keyword>
<keyword evidence="5" id="KW-0812">Transmembrane</keyword>
<evidence type="ECO:0000313" key="6">
    <source>
        <dbReference type="EMBL" id="BAN89877.1"/>
    </source>
</evidence>
<keyword evidence="7" id="KW-1185">Reference proteome</keyword>
<keyword evidence="4" id="KW-0732">Signal</keyword>
<evidence type="ECO:0000256" key="2">
    <source>
        <dbReference type="ARBA" id="ARBA00022448"/>
    </source>
</evidence>
<dbReference type="eggNOG" id="arCOG01005">
    <property type="taxonomic scope" value="Archaea"/>
</dbReference>
<dbReference type="SUPFAM" id="SSF53807">
    <property type="entry name" value="Helical backbone' metal receptor"/>
    <property type="match status" value="1"/>
</dbReference>
<proteinExistence type="predicted"/>
<gene>
    <name evidence="6" type="ORF">ACAM_0408</name>
</gene>
<keyword evidence="5" id="KW-0472">Membrane</keyword>
<dbReference type="Proteomes" id="UP000016887">
    <property type="component" value="Chromosome"/>
</dbReference>
<dbReference type="InterPro" id="IPR006127">
    <property type="entry name" value="ZnuA-like"/>
</dbReference>
<evidence type="ECO:0000256" key="4">
    <source>
        <dbReference type="ARBA" id="ARBA00022729"/>
    </source>
</evidence>
<organism evidence="6 7">
    <name type="scientific">Aeropyrum camini SY1 = JCM 12091</name>
    <dbReference type="NCBI Taxonomy" id="1198449"/>
    <lineage>
        <taxon>Archaea</taxon>
        <taxon>Thermoproteota</taxon>
        <taxon>Thermoprotei</taxon>
        <taxon>Desulfurococcales</taxon>
        <taxon>Desulfurococcaceae</taxon>
        <taxon>Aeropyrum</taxon>
    </lineage>
</organism>
<dbReference type="Gene3D" id="3.40.50.1980">
    <property type="entry name" value="Nitrogenase molybdenum iron protein domain"/>
    <property type="match status" value="1"/>
</dbReference>
<dbReference type="InterPro" id="IPR050492">
    <property type="entry name" value="Bact_metal-bind_prot9"/>
</dbReference>
<reference evidence="6 7" key="1">
    <citation type="journal article" date="2013" name="Appl. Environ. Microbiol.">
        <title>Variation of the Virus-Related Elements within Syntenic Genomes of the Hyperthermophilic Archaeon Aeropyrum.</title>
        <authorList>
            <person name="Daifuku T."/>
            <person name="Yoshida T."/>
            <person name="Kitamura T."/>
            <person name="Kawaichi S."/>
            <person name="Inoue T."/>
            <person name="Nomura K."/>
            <person name="Yoshida Y."/>
            <person name="Kuno S."/>
            <person name="Sako Y."/>
        </authorList>
    </citation>
    <scope>NUCLEOTIDE SEQUENCE [LARGE SCALE GENOMIC DNA]</scope>
    <source>
        <strain evidence="6 7">SY1</strain>
    </source>
</reference>